<dbReference type="InterPro" id="IPR036013">
    <property type="entry name" value="Band_7/SPFH_dom_sf"/>
</dbReference>
<feature type="coiled-coil region" evidence="1">
    <location>
        <begin position="208"/>
        <end position="238"/>
    </location>
</feature>
<dbReference type="Proteomes" id="UP000177167">
    <property type="component" value="Unassembled WGS sequence"/>
</dbReference>
<comment type="caution">
    <text evidence="4">The sequence shown here is derived from an EMBL/GenBank/DDBJ whole genome shotgun (WGS) entry which is preliminary data.</text>
</comment>
<dbReference type="AlphaFoldDB" id="A0A1F8F9P7"/>
<dbReference type="Gene3D" id="3.30.479.30">
    <property type="entry name" value="Band 7 domain"/>
    <property type="match status" value="1"/>
</dbReference>
<dbReference type="PROSITE" id="PS51257">
    <property type="entry name" value="PROKAR_LIPOPROTEIN"/>
    <property type="match status" value="1"/>
</dbReference>
<accession>A0A1F8F9P7</accession>
<evidence type="ECO:0000313" key="5">
    <source>
        <dbReference type="Proteomes" id="UP000177167"/>
    </source>
</evidence>
<proteinExistence type="predicted"/>
<keyword evidence="2" id="KW-0732">Signal</keyword>
<evidence type="ECO:0000256" key="1">
    <source>
        <dbReference type="SAM" id="Coils"/>
    </source>
</evidence>
<name>A0A1F8F9P7_9BACT</name>
<feature type="chain" id="PRO_5009535495" description="Band 7 domain-containing protein" evidence="2">
    <location>
        <begin position="23"/>
        <end position="288"/>
    </location>
</feature>
<gene>
    <name evidence="4" type="ORF">A3J46_04695</name>
</gene>
<dbReference type="EMBL" id="MGJP01000024">
    <property type="protein sequence ID" value="OGN09857.1"/>
    <property type="molecule type" value="Genomic_DNA"/>
</dbReference>
<sequence length="288" mass="32367">MKRLTSVAMLLVVAALLTGCHAATPDPGQVAVAVKKPWFFGDGGVRQQPVQTGREWFAWSTQLWYVDVKPIQFTMVIDDMFSKDNVPLDFNAAMRIRVTDPVRLATEFGVQDVQWNEKYSAPAWYSNNVFKPWERAVRRAVKNYGMSEMVSDTTEGSGKSTIEQIDEQIEVEMRGEFARIKLPVELIDITIGRANPPNEIKEQRVETARQEQLQKTEVQRLAAELKREAAERQRAVSDNAYRKEMGLGTEQFVSLEAIKMQKEVCLKGGCTFVAGGSGATPVFDVSKK</sequence>
<dbReference type="Pfam" id="PF01145">
    <property type="entry name" value="Band_7"/>
    <property type="match status" value="1"/>
</dbReference>
<organism evidence="4 5">
    <name type="scientific">Candidatus Yanofskybacteria bacterium RIFCSPHIGHO2_02_FULL_41_11</name>
    <dbReference type="NCBI Taxonomy" id="1802675"/>
    <lineage>
        <taxon>Bacteria</taxon>
        <taxon>Candidatus Yanofskyibacteriota</taxon>
    </lineage>
</organism>
<dbReference type="InterPro" id="IPR001107">
    <property type="entry name" value="Band_7"/>
</dbReference>
<protein>
    <recommendedName>
        <fullName evidence="3">Band 7 domain-containing protein</fullName>
    </recommendedName>
</protein>
<feature type="domain" description="Band 7" evidence="3">
    <location>
        <begin position="27"/>
        <end position="224"/>
    </location>
</feature>
<feature type="signal peptide" evidence="2">
    <location>
        <begin position="1"/>
        <end position="22"/>
    </location>
</feature>
<evidence type="ECO:0000256" key="2">
    <source>
        <dbReference type="SAM" id="SignalP"/>
    </source>
</evidence>
<evidence type="ECO:0000313" key="4">
    <source>
        <dbReference type="EMBL" id="OGN09857.1"/>
    </source>
</evidence>
<dbReference type="SUPFAM" id="SSF117892">
    <property type="entry name" value="Band 7/SPFH domain"/>
    <property type="match status" value="1"/>
</dbReference>
<reference evidence="4 5" key="1">
    <citation type="journal article" date="2016" name="Nat. Commun.">
        <title>Thousands of microbial genomes shed light on interconnected biogeochemical processes in an aquifer system.</title>
        <authorList>
            <person name="Anantharaman K."/>
            <person name="Brown C.T."/>
            <person name="Hug L.A."/>
            <person name="Sharon I."/>
            <person name="Castelle C.J."/>
            <person name="Probst A.J."/>
            <person name="Thomas B.C."/>
            <person name="Singh A."/>
            <person name="Wilkins M.J."/>
            <person name="Karaoz U."/>
            <person name="Brodie E.L."/>
            <person name="Williams K.H."/>
            <person name="Hubbard S.S."/>
            <person name="Banfield J.F."/>
        </authorList>
    </citation>
    <scope>NUCLEOTIDE SEQUENCE [LARGE SCALE GENOMIC DNA]</scope>
</reference>
<evidence type="ECO:0000259" key="3">
    <source>
        <dbReference type="Pfam" id="PF01145"/>
    </source>
</evidence>
<keyword evidence="1" id="KW-0175">Coiled coil</keyword>